<comment type="caution">
    <text evidence="35">The sequence shown here is derived from an EMBL/GenBank/DDBJ whole genome shotgun (WGS) entry which is preliminary data.</text>
</comment>
<evidence type="ECO:0000256" key="30">
    <source>
        <dbReference type="ARBA" id="ARBA00071424"/>
    </source>
</evidence>
<evidence type="ECO:0000256" key="22">
    <source>
        <dbReference type="ARBA" id="ARBA00023303"/>
    </source>
</evidence>
<dbReference type="PRINTS" id="PR00252">
    <property type="entry name" value="NRIONCHANNEL"/>
</dbReference>
<comment type="subunit">
    <text evidence="29">Interacts with SGO1.</text>
</comment>
<evidence type="ECO:0000256" key="11">
    <source>
        <dbReference type="ARBA" id="ARBA00022989"/>
    </source>
</evidence>
<evidence type="ECO:0000256" key="15">
    <source>
        <dbReference type="ARBA" id="ARBA00023136"/>
    </source>
</evidence>
<keyword evidence="18" id="KW-0325">Glycoprotein</keyword>
<dbReference type="GO" id="GO:0004888">
    <property type="term" value="F:transmembrane signaling receptor activity"/>
    <property type="evidence" value="ECO:0007669"/>
    <property type="project" value="InterPro"/>
</dbReference>
<comment type="catalytic activity">
    <reaction evidence="25">
        <text>Na(+)(in) = Na(+)(out)</text>
        <dbReference type="Rhea" id="RHEA:34963"/>
        <dbReference type="ChEBI" id="CHEBI:29101"/>
    </reaction>
</comment>
<dbReference type="Pfam" id="PF02931">
    <property type="entry name" value="Neur_chan_LBD"/>
    <property type="match status" value="1"/>
</dbReference>
<reference evidence="35" key="1">
    <citation type="submission" date="2023-04" db="EMBL/GenBank/DDBJ databases">
        <title>Chromosome-level genome of Chaenocephalus aceratus.</title>
        <authorList>
            <person name="Park H."/>
        </authorList>
    </citation>
    <scope>NUCLEOTIDE SEQUENCE</scope>
    <source>
        <strain evidence="35">DE</strain>
        <tissue evidence="35">Muscle</tissue>
    </source>
</reference>
<comment type="similarity">
    <text evidence="31">Belongs to the ligand-gated ion channel (TC 1.A.9) family.</text>
</comment>
<feature type="compositionally biased region" description="Basic and acidic residues" evidence="32">
    <location>
        <begin position="582"/>
        <end position="591"/>
    </location>
</feature>
<dbReference type="SMART" id="SM00369">
    <property type="entry name" value="LRR_TYP"/>
    <property type="match status" value="3"/>
</dbReference>
<evidence type="ECO:0000256" key="23">
    <source>
        <dbReference type="ARBA" id="ARBA00034104"/>
    </source>
</evidence>
<feature type="transmembrane region" description="Helical" evidence="31">
    <location>
        <begin position="288"/>
        <end position="314"/>
    </location>
</feature>
<dbReference type="GO" id="GO:0005230">
    <property type="term" value="F:extracellular ligand-gated monoatomic ion channel activity"/>
    <property type="evidence" value="ECO:0007669"/>
    <property type="project" value="InterPro"/>
</dbReference>
<dbReference type="Gene3D" id="2.70.170.10">
    <property type="entry name" value="Neurotransmitter-gated ion-channel ligand-binding domain"/>
    <property type="match status" value="1"/>
</dbReference>
<feature type="compositionally biased region" description="Low complexity" evidence="32">
    <location>
        <begin position="572"/>
        <end position="581"/>
    </location>
</feature>
<keyword evidence="9" id="KW-0677">Repeat</keyword>
<dbReference type="FunFam" id="3.80.10.10:FF:000645">
    <property type="entry name" value="Leucine-rich repeat-containing protein 59"/>
    <property type="match status" value="1"/>
</dbReference>
<keyword evidence="21" id="KW-1071">Ligand-gated ion channel</keyword>
<dbReference type="InterPro" id="IPR038050">
    <property type="entry name" value="Neuro_actylchol_rec"/>
</dbReference>
<evidence type="ECO:0000256" key="3">
    <source>
        <dbReference type="ARBA" id="ARBA00004586"/>
    </source>
</evidence>
<dbReference type="PROSITE" id="PS00236">
    <property type="entry name" value="NEUROTR_ION_CHANNEL"/>
    <property type="match status" value="1"/>
</dbReference>
<comment type="function">
    <text evidence="28">Required for nuclear import of FGF1.</text>
</comment>
<feature type="domain" description="Neurotransmitter-gated ion-channel ligand-binding" evidence="33">
    <location>
        <begin position="27"/>
        <end position="225"/>
    </location>
</feature>
<keyword evidence="5" id="KW-1003">Cell membrane</keyword>
<feature type="transmembrane region" description="Helical" evidence="31">
    <location>
        <begin position="258"/>
        <end position="276"/>
    </location>
</feature>
<evidence type="ECO:0000256" key="5">
    <source>
        <dbReference type="ARBA" id="ARBA00022475"/>
    </source>
</evidence>
<dbReference type="Gene3D" id="1.20.58.390">
    <property type="entry name" value="Neurotransmitter-gated ion-channel transmembrane domain"/>
    <property type="match status" value="1"/>
</dbReference>
<evidence type="ECO:0000256" key="32">
    <source>
        <dbReference type="SAM" id="MobiDB-lite"/>
    </source>
</evidence>
<evidence type="ECO:0000256" key="4">
    <source>
        <dbReference type="ARBA" id="ARBA00022448"/>
    </source>
</evidence>
<sequence>MCLDVLALDGKSNGSCRHRDVLRHLNLTDNEDAMTRPGHNSPLEIELDVLLYAILDVDEKRQQFVSYLWVDMSWQNDDLNWNPDDFCGIKRIYLPTKLLWQPDLTIEEMTEKDKTLPSFQLMVENNGTVMLRNDMVLVSTCRMHIYQFPFDVQSCTLSFKSVTHLDEDLQFVPEKDPMWNTDWSRRMMQAQSEWLFIDMTVNKKTVDNFGFNQSMLVYTINMKRRSALYIANLLVPILFFFCLDLASLLISHKGGEKLSFKVTVLLAVTVMQLILNEILPASSNRIPLIVVYCIGIFGLMMLSLMETILVMYLVEKDNEADEDQILSDDFGDKLEKDSFHNSCRVLRGALIASSSLRCRSVSDVDLHRGTSRMSKNNLKDKINGNEVDLSLCNLTEVPVRELALFTKATVVDLSCNNITSLPPEFCNLTHLVKVDLSKNQLTCLPDDLGNLTSLQHLDLYNNKLTVLPVSFSQLRSLKWCDLKDNPLEAELAKAAGDCLDEKQCKQCASKVLQHMRELQDEVDRAREKRLLREKGLERKREVKQKDREAKEKEARKREKAEEKEKRRKEYNAQKAAMAAQEQQKKKNEEKKKKNGLAADKKAAEKTAPKPRRSLIGLVFKLLLLLLMGLAGVAAACRLTDLKKEAMCVPVNVAVDDGLSWAKEGVVRQLVQNLSSAAKEFLESTQASKN</sequence>
<evidence type="ECO:0000256" key="29">
    <source>
        <dbReference type="ARBA" id="ARBA00063491"/>
    </source>
</evidence>
<comment type="function">
    <text evidence="27">Forms serotonin (5-hydroxytryptamine/5-HT3)-activated cation-selective channel complexes, which when activated cause fast, depolarizing responses in neurons.</text>
</comment>
<dbReference type="Pfam" id="PF02932">
    <property type="entry name" value="Neur_chan_memb"/>
    <property type="match status" value="1"/>
</dbReference>
<evidence type="ECO:0000256" key="9">
    <source>
        <dbReference type="ARBA" id="ARBA00022737"/>
    </source>
</evidence>
<keyword evidence="4 31" id="KW-0813">Transport</keyword>
<keyword evidence="19" id="KW-0539">Nucleus</keyword>
<evidence type="ECO:0000256" key="20">
    <source>
        <dbReference type="ARBA" id="ARBA00023257"/>
    </source>
</evidence>
<feature type="compositionally biased region" description="Basic and acidic residues" evidence="32">
    <location>
        <begin position="598"/>
        <end position="607"/>
    </location>
</feature>
<evidence type="ECO:0000256" key="26">
    <source>
        <dbReference type="ARBA" id="ARBA00036634"/>
    </source>
</evidence>
<evidence type="ECO:0000256" key="28">
    <source>
        <dbReference type="ARBA" id="ARBA00053330"/>
    </source>
</evidence>
<dbReference type="InterPro" id="IPR032675">
    <property type="entry name" value="LRR_dom_sf"/>
</dbReference>
<dbReference type="FunFam" id="2.70.170.10:FF:000017">
    <property type="entry name" value="5-hydroxytryptamine receptor 3A"/>
    <property type="match status" value="1"/>
</dbReference>
<dbReference type="InterPro" id="IPR036734">
    <property type="entry name" value="Neur_chan_lig-bd_sf"/>
</dbReference>
<dbReference type="InterPro" id="IPR006029">
    <property type="entry name" value="Neurotrans-gated_channel_TM"/>
</dbReference>
<dbReference type="SUPFAM" id="SSF63712">
    <property type="entry name" value="Nicotinic receptor ligand binding domain-like"/>
    <property type="match status" value="1"/>
</dbReference>
<dbReference type="GO" id="GO:0005634">
    <property type="term" value="C:nucleus"/>
    <property type="evidence" value="ECO:0007669"/>
    <property type="project" value="UniProtKB-SubCell"/>
</dbReference>
<comment type="catalytic activity">
    <reaction evidence="26">
        <text>Ca(2+)(in) = Ca(2+)(out)</text>
        <dbReference type="Rhea" id="RHEA:29671"/>
        <dbReference type="ChEBI" id="CHEBI:29108"/>
    </reaction>
</comment>
<dbReference type="InterPro" id="IPR018000">
    <property type="entry name" value="Neurotransmitter_ion_chnl_CS"/>
</dbReference>
<keyword evidence="7 31" id="KW-0812">Transmembrane</keyword>
<dbReference type="GO" id="GO:0045211">
    <property type="term" value="C:postsynaptic membrane"/>
    <property type="evidence" value="ECO:0007669"/>
    <property type="project" value="UniProtKB-SubCell"/>
</dbReference>
<dbReference type="CDD" id="cd19063">
    <property type="entry name" value="LGIC_TM_5-HT3"/>
    <property type="match status" value="1"/>
</dbReference>
<keyword evidence="6" id="KW-0433">Leucine-rich repeat</keyword>
<evidence type="ECO:0000259" key="33">
    <source>
        <dbReference type="Pfam" id="PF02931"/>
    </source>
</evidence>
<evidence type="ECO:0000259" key="34">
    <source>
        <dbReference type="Pfam" id="PF02932"/>
    </source>
</evidence>
<evidence type="ECO:0000313" key="36">
    <source>
        <dbReference type="Proteomes" id="UP001228049"/>
    </source>
</evidence>
<dbReference type="AlphaFoldDB" id="A0AAD9BDQ6"/>
<accession>A0AAD9BDQ6</accession>
<keyword evidence="8" id="KW-0732">Signal</keyword>
<evidence type="ECO:0000256" key="10">
    <source>
        <dbReference type="ARBA" id="ARBA00022824"/>
    </source>
</evidence>
<keyword evidence="22 31" id="KW-0407">Ion channel</keyword>
<dbReference type="SUPFAM" id="SSF52058">
    <property type="entry name" value="L domain-like"/>
    <property type="match status" value="1"/>
</dbReference>
<gene>
    <name evidence="35" type="ORF">KUDE01_024993</name>
</gene>
<dbReference type="InterPro" id="IPR036719">
    <property type="entry name" value="Neuro-gated_channel_TM_sf"/>
</dbReference>
<keyword evidence="36" id="KW-1185">Reference proteome</keyword>
<evidence type="ECO:0000256" key="12">
    <source>
        <dbReference type="ARBA" id="ARBA00023018"/>
    </source>
</evidence>
<evidence type="ECO:0000256" key="19">
    <source>
        <dbReference type="ARBA" id="ARBA00023242"/>
    </source>
</evidence>
<evidence type="ECO:0000256" key="21">
    <source>
        <dbReference type="ARBA" id="ARBA00023286"/>
    </source>
</evidence>
<dbReference type="PANTHER" id="PTHR18945">
    <property type="entry name" value="NEUROTRANSMITTER GATED ION CHANNEL"/>
    <property type="match status" value="1"/>
</dbReference>
<dbReference type="InterPro" id="IPR001611">
    <property type="entry name" value="Leu-rich_rpt"/>
</dbReference>
<keyword evidence="14 31" id="KW-0406">Ion transport</keyword>
<dbReference type="GO" id="GO:0005789">
    <property type="term" value="C:endoplasmic reticulum membrane"/>
    <property type="evidence" value="ECO:0007669"/>
    <property type="project" value="UniProtKB-SubCell"/>
</dbReference>
<keyword evidence="16" id="KW-1015">Disulfide bond</keyword>
<dbReference type="SUPFAM" id="SSF90112">
    <property type="entry name" value="Neurotransmitter-gated ion-channel transmembrane pore"/>
    <property type="match status" value="1"/>
</dbReference>
<evidence type="ECO:0000313" key="35">
    <source>
        <dbReference type="EMBL" id="KAK1881830.1"/>
    </source>
</evidence>
<keyword evidence="15 31" id="KW-0472">Membrane</keyword>
<evidence type="ECO:0000256" key="13">
    <source>
        <dbReference type="ARBA" id="ARBA00023054"/>
    </source>
</evidence>
<keyword evidence="11 31" id="KW-1133">Transmembrane helix</keyword>
<keyword evidence="12" id="KW-0770">Synapse</keyword>
<evidence type="ECO:0000256" key="31">
    <source>
        <dbReference type="RuleBase" id="RU000687"/>
    </source>
</evidence>
<keyword evidence="20" id="KW-0628">Postsynaptic cell membrane</keyword>
<feature type="transmembrane region" description="Helical" evidence="31">
    <location>
        <begin position="228"/>
        <end position="252"/>
    </location>
</feature>
<evidence type="ECO:0000256" key="18">
    <source>
        <dbReference type="ARBA" id="ARBA00023180"/>
    </source>
</evidence>
<evidence type="ECO:0000256" key="24">
    <source>
        <dbReference type="ARBA" id="ARBA00034430"/>
    </source>
</evidence>
<dbReference type="InterPro" id="IPR003591">
    <property type="entry name" value="Leu-rich_rpt_typical-subtyp"/>
</dbReference>
<keyword evidence="10" id="KW-0256">Endoplasmic reticulum</keyword>
<evidence type="ECO:0000256" key="6">
    <source>
        <dbReference type="ARBA" id="ARBA00022614"/>
    </source>
</evidence>
<comment type="catalytic activity">
    <reaction evidence="24">
        <text>K(+)(in) = K(+)(out)</text>
        <dbReference type="Rhea" id="RHEA:29463"/>
        <dbReference type="ChEBI" id="CHEBI:29103"/>
    </reaction>
</comment>
<dbReference type="Proteomes" id="UP001228049">
    <property type="component" value="Unassembled WGS sequence"/>
</dbReference>
<name>A0AAD9BDQ6_DISEL</name>
<protein>
    <recommendedName>
        <fullName evidence="30">Leucine-rich repeat-containing protein 59</fullName>
    </recommendedName>
</protein>
<comment type="subcellular location">
    <subcellularLocation>
        <location evidence="3">Endoplasmic reticulum membrane</location>
    </subcellularLocation>
    <subcellularLocation>
        <location evidence="2">Microsome membrane</location>
        <topology evidence="2">Single-pass type II membrane protein</topology>
    </subcellularLocation>
    <subcellularLocation>
        <location evidence="1">Nucleus</location>
    </subcellularLocation>
    <subcellularLocation>
        <location evidence="23">Postsynaptic cell membrane</location>
        <topology evidence="23">Multi-pass membrane protein</topology>
    </subcellularLocation>
</comment>
<feature type="region of interest" description="Disordered" evidence="32">
    <location>
        <begin position="538"/>
        <end position="607"/>
    </location>
</feature>
<organism evidence="35 36">
    <name type="scientific">Dissostichus eleginoides</name>
    <name type="common">Patagonian toothfish</name>
    <name type="synonym">Dissostichus amissus</name>
    <dbReference type="NCBI Taxonomy" id="100907"/>
    <lineage>
        <taxon>Eukaryota</taxon>
        <taxon>Metazoa</taxon>
        <taxon>Chordata</taxon>
        <taxon>Craniata</taxon>
        <taxon>Vertebrata</taxon>
        <taxon>Euteleostomi</taxon>
        <taxon>Actinopterygii</taxon>
        <taxon>Neopterygii</taxon>
        <taxon>Teleostei</taxon>
        <taxon>Neoteleostei</taxon>
        <taxon>Acanthomorphata</taxon>
        <taxon>Eupercaria</taxon>
        <taxon>Perciformes</taxon>
        <taxon>Notothenioidei</taxon>
        <taxon>Nototheniidae</taxon>
        <taxon>Dissostichus</taxon>
    </lineage>
</organism>
<feature type="transmembrane region" description="Helical" evidence="31">
    <location>
        <begin position="614"/>
        <end position="636"/>
    </location>
</feature>
<dbReference type="Gene3D" id="3.80.10.10">
    <property type="entry name" value="Ribonuclease Inhibitor"/>
    <property type="match status" value="1"/>
</dbReference>
<feature type="domain" description="Neurotransmitter-gated ion-channel transmembrane" evidence="34">
    <location>
        <begin position="234"/>
        <end position="319"/>
    </location>
</feature>
<feature type="compositionally biased region" description="Basic and acidic residues" evidence="32">
    <location>
        <begin position="538"/>
        <end position="571"/>
    </location>
</feature>
<dbReference type="InterPro" id="IPR006202">
    <property type="entry name" value="Neur_chan_lig-bd"/>
</dbReference>
<evidence type="ECO:0000256" key="2">
    <source>
        <dbReference type="ARBA" id="ARBA00004464"/>
    </source>
</evidence>
<proteinExistence type="inferred from homology"/>
<dbReference type="Pfam" id="PF13855">
    <property type="entry name" value="LRR_8"/>
    <property type="match status" value="1"/>
</dbReference>
<evidence type="ECO:0000256" key="27">
    <source>
        <dbReference type="ARBA" id="ARBA00037540"/>
    </source>
</evidence>
<dbReference type="EMBL" id="JASDAP010000024">
    <property type="protein sequence ID" value="KAK1881830.1"/>
    <property type="molecule type" value="Genomic_DNA"/>
</dbReference>
<keyword evidence="13" id="KW-0175">Coiled coil</keyword>
<evidence type="ECO:0000256" key="7">
    <source>
        <dbReference type="ARBA" id="ARBA00022692"/>
    </source>
</evidence>
<evidence type="ECO:0000256" key="8">
    <source>
        <dbReference type="ARBA" id="ARBA00022729"/>
    </source>
</evidence>
<dbReference type="InterPro" id="IPR049944">
    <property type="entry name" value="LGIC_TM_5-HT3"/>
</dbReference>
<dbReference type="InterPro" id="IPR006201">
    <property type="entry name" value="Neur_channel"/>
</dbReference>
<evidence type="ECO:0000256" key="1">
    <source>
        <dbReference type="ARBA" id="ARBA00004123"/>
    </source>
</evidence>
<dbReference type="PROSITE" id="PS51450">
    <property type="entry name" value="LRR"/>
    <property type="match status" value="1"/>
</dbReference>
<evidence type="ECO:0000256" key="16">
    <source>
        <dbReference type="ARBA" id="ARBA00023157"/>
    </source>
</evidence>
<evidence type="ECO:0000256" key="25">
    <source>
        <dbReference type="ARBA" id="ARBA00036239"/>
    </source>
</evidence>
<evidence type="ECO:0000256" key="14">
    <source>
        <dbReference type="ARBA" id="ARBA00023065"/>
    </source>
</evidence>
<evidence type="ECO:0000256" key="17">
    <source>
        <dbReference type="ARBA" id="ARBA00023170"/>
    </source>
</evidence>
<keyword evidence="17" id="KW-0675">Receptor</keyword>